<feature type="region of interest" description="Disordered" evidence="1">
    <location>
        <begin position="1"/>
        <end position="21"/>
    </location>
</feature>
<name>A0A314XR03_PRUYE</name>
<organism evidence="2 3">
    <name type="scientific">Prunus yedoensis var. nudiflora</name>
    <dbReference type="NCBI Taxonomy" id="2094558"/>
    <lineage>
        <taxon>Eukaryota</taxon>
        <taxon>Viridiplantae</taxon>
        <taxon>Streptophyta</taxon>
        <taxon>Embryophyta</taxon>
        <taxon>Tracheophyta</taxon>
        <taxon>Spermatophyta</taxon>
        <taxon>Magnoliopsida</taxon>
        <taxon>eudicotyledons</taxon>
        <taxon>Gunneridae</taxon>
        <taxon>Pentapetalae</taxon>
        <taxon>rosids</taxon>
        <taxon>fabids</taxon>
        <taxon>Rosales</taxon>
        <taxon>Rosaceae</taxon>
        <taxon>Amygdaloideae</taxon>
        <taxon>Amygdaleae</taxon>
        <taxon>Prunus</taxon>
    </lineage>
</organism>
<comment type="caution">
    <text evidence="2">The sequence shown here is derived from an EMBL/GenBank/DDBJ whole genome shotgun (WGS) entry which is preliminary data.</text>
</comment>
<accession>A0A314XR03</accession>
<protein>
    <submittedName>
        <fullName evidence="2">Uncharacterized protein</fullName>
    </submittedName>
</protein>
<evidence type="ECO:0000313" key="3">
    <source>
        <dbReference type="Proteomes" id="UP000250321"/>
    </source>
</evidence>
<reference evidence="2 3" key="1">
    <citation type="submission" date="2018-02" db="EMBL/GenBank/DDBJ databases">
        <title>Draft genome of wild Prunus yedoensis var. nudiflora.</title>
        <authorList>
            <person name="Baek S."/>
            <person name="Kim J.-H."/>
            <person name="Choi K."/>
            <person name="Kim G.-B."/>
            <person name="Cho A."/>
            <person name="Jang H."/>
            <person name="Shin C.-H."/>
            <person name="Yu H.-J."/>
            <person name="Mun J.-H."/>
        </authorList>
    </citation>
    <scope>NUCLEOTIDE SEQUENCE [LARGE SCALE GENOMIC DNA]</scope>
    <source>
        <strain evidence="3">cv. Jeju island</strain>
        <tissue evidence="2">Leaf</tissue>
    </source>
</reference>
<dbReference type="EMBL" id="PJQY01002435">
    <property type="protein sequence ID" value="PQP93733.1"/>
    <property type="molecule type" value="Genomic_DNA"/>
</dbReference>
<dbReference type="AlphaFoldDB" id="A0A314XR03"/>
<sequence length="62" mass="7037">MADSTSTPEDRNKGVASANLPEFSLEDSFDRFEETMKEGFQAITKSMRQMSQNVTQRSKEDT</sequence>
<keyword evidence="3" id="KW-1185">Reference proteome</keyword>
<dbReference type="Proteomes" id="UP000250321">
    <property type="component" value="Unassembled WGS sequence"/>
</dbReference>
<proteinExistence type="predicted"/>
<evidence type="ECO:0000313" key="2">
    <source>
        <dbReference type="EMBL" id="PQP93733.1"/>
    </source>
</evidence>
<evidence type="ECO:0000256" key="1">
    <source>
        <dbReference type="SAM" id="MobiDB-lite"/>
    </source>
</evidence>
<gene>
    <name evidence="2" type="ORF">Pyn_37279</name>
</gene>